<dbReference type="InterPro" id="IPR044068">
    <property type="entry name" value="CB"/>
</dbReference>
<keyword evidence="9" id="KW-0233">DNA recombination</keyword>
<keyword evidence="6" id="KW-0159">Chromosome partition</keyword>
<reference evidence="14 15" key="1">
    <citation type="submission" date="2017-06" db="EMBL/GenBank/DDBJ databases">
        <authorList>
            <person name="Kim H.J."/>
            <person name="Triplett B.A."/>
        </authorList>
    </citation>
    <scope>NUCLEOTIDE SEQUENCE [LARGE SCALE GENOMIC DNA]</scope>
    <source>
        <strain evidence="14 15">SCA</strain>
    </source>
</reference>
<sequence>MKYKRKKDSNFWILARIYLHDYMPVVRNLSDKSVETYKQSLKTYLRFLEELKSLSNEAVTFDAFSRNNVKDYISWLKEQDYSSKSINLKLTAIRSFLNYCSEEDFELRGIYTEVCSVKKLKEEKKPIQYLQATATSAILSAYDTKTGKHRRNRMLLILLYDTGARVQELSDLNFSSLHLDVKNPYITLVGKGRKSRNVPLMSKTVKHLEVYLKEFHSTGNETPLFYSLLDGKPHRLSTDSISLVLKTAADIARQNCNDVPDNVHCHLIRKTKAMDLYKNGVPLPFIMQLLGHESMSTTSGFYAFATLEMMSEAMNKAAQKFGDTDKIWKRETARKAIYSLD</sequence>
<evidence type="ECO:0000256" key="10">
    <source>
        <dbReference type="ARBA" id="ARBA00023306"/>
    </source>
</evidence>
<dbReference type="GO" id="GO:0007059">
    <property type="term" value="P:chromosome segregation"/>
    <property type="evidence" value="ECO:0007669"/>
    <property type="project" value="UniProtKB-KW"/>
</dbReference>
<keyword evidence="15" id="KW-1185">Reference proteome</keyword>
<dbReference type="RefSeq" id="WP_089285221.1">
    <property type="nucleotide sequence ID" value="NZ_FZOJ01000042.1"/>
</dbReference>
<evidence type="ECO:0000256" key="1">
    <source>
        <dbReference type="ARBA" id="ARBA00003283"/>
    </source>
</evidence>
<name>A0A239K387_9FIRM</name>
<feature type="domain" description="Core-binding (CB)" evidence="13">
    <location>
        <begin position="9"/>
        <end position="101"/>
    </location>
</feature>
<dbReference type="InterPro" id="IPR013762">
    <property type="entry name" value="Integrase-like_cat_sf"/>
</dbReference>
<dbReference type="Gene3D" id="1.10.150.130">
    <property type="match status" value="1"/>
</dbReference>
<dbReference type="EMBL" id="FZOJ01000042">
    <property type="protein sequence ID" value="SNT12521.1"/>
    <property type="molecule type" value="Genomic_DNA"/>
</dbReference>
<comment type="similarity">
    <text evidence="3">Belongs to the 'phage' integrase family.</text>
</comment>
<keyword evidence="7" id="KW-0229">DNA integration</keyword>
<keyword evidence="4" id="KW-0963">Cytoplasm</keyword>
<keyword evidence="5" id="KW-0132">Cell division</keyword>
<dbReference type="GO" id="GO:0003677">
    <property type="term" value="F:DNA binding"/>
    <property type="evidence" value="ECO:0007669"/>
    <property type="project" value="UniProtKB-UniRule"/>
</dbReference>
<dbReference type="PANTHER" id="PTHR30349:SF77">
    <property type="entry name" value="TYROSINE RECOMBINASE XERC"/>
    <property type="match status" value="1"/>
</dbReference>
<gene>
    <name evidence="14" type="ORF">SAMN05446037_104224</name>
</gene>
<dbReference type="InterPro" id="IPR002104">
    <property type="entry name" value="Integrase_catalytic"/>
</dbReference>
<dbReference type="AlphaFoldDB" id="A0A239K387"/>
<dbReference type="InterPro" id="IPR011010">
    <property type="entry name" value="DNA_brk_join_enz"/>
</dbReference>
<evidence type="ECO:0000256" key="11">
    <source>
        <dbReference type="PROSITE-ProRule" id="PRU01248"/>
    </source>
</evidence>
<evidence type="ECO:0000256" key="5">
    <source>
        <dbReference type="ARBA" id="ARBA00022618"/>
    </source>
</evidence>
<comment type="function">
    <text evidence="1">Site-specific tyrosine recombinase, which acts by catalyzing the cutting and rejoining of the recombining DNA molecules.</text>
</comment>
<dbReference type="Gene3D" id="1.10.443.10">
    <property type="entry name" value="Intergrase catalytic core"/>
    <property type="match status" value="1"/>
</dbReference>
<evidence type="ECO:0000256" key="4">
    <source>
        <dbReference type="ARBA" id="ARBA00022490"/>
    </source>
</evidence>
<evidence type="ECO:0000313" key="14">
    <source>
        <dbReference type="EMBL" id="SNT12521.1"/>
    </source>
</evidence>
<organism evidence="14 15">
    <name type="scientific">Anaerovirgula multivorans</name>
    <dbReference type="NCBI Taxonomy" id="312168"/>
    <lineage>
        <taxon>Bacteria</taxon>
        <taxon>Bacillati</taxon>
        <taxon>Bacillota</taxon>
        <taxon>Clostridia</taxon>
        <taxon>Peptostreptococcales</taxon>
        <taxon>Natronincolaceae</taxon>
        <taxon>Anaerovirgula</taxon>
    </lineage>
</organism>
<dbReference type="Proteomes" id="UP000198304">
    <property type="component" value="Unassembled WGS sequence"/>
</dbReference>
<dbReference type="InterPro" id="IPR010998">
    <property type="entry name" value="Integrase_recombinase_N"/>
</dbReference>
<dbReference type="GO" id="GO:0051301">
    <property type="term" value="P:cell division"/>
    <property type="evidence" value="ECO:0007669"/>
    <property type="project" value="UniProtKB-KW"/>
</dbReference>
<dbReference type="PANTHER" id="PTHR30349">
    <property type="entry name" value="PHAGE INTEGRASE-RELATED"/>
    <property type="match status" value="1"/>
</dbReference>
<protein>
    <submittedName>
        <fullName evidence="14">Site-specific recombinase XerD</fullName>
    </submittedName>
</protein>
<feature type="domain" description="Tyr recombinase" evidence="12">
    <location>
        <begin position="125"/>
        <end position="315"/>
    </location>
</feature>
<evidence type="ECO:0000256" key="7">
    <source>
        <dbReference type="ARBA" id="ARBA00022908"/>
    </source>
</evidence>
<dbReference type="InterPro" id="IPR004107">
    <property type="entry name" value="Integrase_SAM-like_N"/>
</dbReference>
<dbReference type="GO" id="GO:0006310">
    <property type="term" value="P:DNA recombination"/>
    <property type="evidence" value="ECO:0007669"/>
    <property type="project" value="UniProtKB-KW"/>
</dbReference>
<evidence type="ECO:0000256" key="3">
    <source>
        <dbReference type="ARBA" id="ARBA00008857"/>
    </source>
</evidence>
<evidence type="ECO:0000313" key="15">
    <source>
        <dbReference type="Proteomes" id="UP000198304"/>
    </source>
</evidence>
<evidence type="ECO:0000259" key="12">
    <source>
        <dbReference type="PROSITE" id="PS51898"/>
    </source>
</evidence>
<comment type="subcellular location">
    <subcellularLocation>
        <location evidence="2">Cytoplasm</location>
    </subcellularLocation>
</comment>
<keyword evidence="10" id="KW-0131">Cell cycle</keyword>
<dbReference type="Pfam" id="PF02899">
    <property type="entry name" value="Phage_int_SAM_1"/>
    <property type="match status" value="1"/>
</dbReference>
<dbReference type="PROSITE" id="PS51898">
    <property type="entry name" value="TYR_RECOMBINASE"/>
    <property type="match status" value="1"/>
</dbReference>
<dbReference type="GO" id="GO:0005737">
    <property type="term" value="C:cytoplasm"/>
    <property type="evidence" value="ECO:0007669"/>
    <property type="project" value="UniProtKB-SubCell"/>
</dbReference>
<dbReference type="PROSITE" id="PS51900">
    <property type="entry name" value="CB"/>
    <property type="match status" value="1"/>
</dbReference>
<evidence type="ECO:0000256" key="6">
    <source>
        <dbReference type="ARBA" id="ARBA00022829"/>
    </source>
</evidence>
<keyword evidence="8 11" id="KW-0238">DNA-binding</keyword>
<dbReference type="GO" id="GO:0015074">
    <property type="term" value="P:DNA integration"/>
    <property type="evidence" value="ECO:0007669"/>
    <property type="project" value="UniProtKB-KW"/>
</dbReference>
<accession>A0A239K387</accession>
<dbReference type="Pfam" id="PF00589">
    <property type="entry name" value="Phage_integrase"/>
    <property type="match status" value="1"/>
</dbReference>
<evidence type="ECO:0000259" key="13">
    <source>
        <dbReference type="PROSITE" id="PS51900"/>
    </source>
</evidence>
<dbReference type="OrthoDB" id="9801717at2"/>
<proteinExistence type="inferred from homology"/>
<dbReference type="SUPFAM" id="SSF56349">
    <property type="entry name" value="DNA breaking-rejoining enzymes"/>
    <property type="match status" value="1"/>
</dbReference>
<dbReference type="InterPro" id="IPR050090">
    <property type="entry name" value="Tyrosine_recombinase_XerCD"/>
</dbReference>
<evidence type="ECO:0000256" key="9">
    <source>
        <dbReference type="ARBA" id="ARBA00023172"/>
    </source>
</evidence>
<evidence type="ECO:0000256" key="8">
    <source>
        <dbReference type="ARBA" id="ARBA00023125"/>
    </source>
</evidence>
<evidence type="ECO:0000256" key="2">
    <source>
        <dbReference type="ARBA" id="ARBA00004496"/>
    </source>
</evidence>